<proteinExistence type="predicted"/>
<evidence type="ECO:0000313" key="2">
    <source>
        <dbReference type="EMBL" id="MDS0295834.1"/>
    </source>
</evidence>
<dbReference type="RefSeq" id="WP_310929804.1">
    <property type="nucleotide sequence ID" value="NZ_JAMQOQ010000005.1"/>
</dbReference>
<reference evidence="2 3" key="1">
    <citation type="submission" date="2022-06" db="EMBL/GenBank/DDBJ databases">
        <title>Halogeometricum sp. a new haloarchaeum isolate from saline soil.</title>
        <authorList>
            <person name="Strakova D."/>
            <person name="Galisteo C."/>
            <person name="Sanchez-Porro C."/>
            <person name="Ventosa A."/>
        </authorList>
    </citation>
    <scope>NUCLEOTIDE SEQUENCE [LARGE SCALE GENOMIC DNA]</scope>
    <source>
        <strain evidence="3">S3BR25-2</strain>
    </source>
</reference>
<dbReference type="Proteomes" id="UP001254813">
    <property type="component" value="Unassembled WGS sequence"/>
</dbReference>
<evidence type="ECO:0000313" key="3">
    <source>
        <dbReference type="Proteomes" id="UP001254813"/>
    </source>
</evidence>
<dbReference type="Pfam" id="PF02632">
    <property type="entry name" value="BioY"/>
    <property type="match status" value="1"/>
</dbReference>
<feature type="transmembrane region" description="Helical" evidence="1">
    <location>
        <begin position="166"/>
        <end position="184"/>
    </location>
</feature>
<dbReference type="InterPro" id="IPR003784">
    <property type="entry name" value="BioY"/>
</dbReference>
<dbReference type="PANTHER" id="PTHR34295">
    <property type="entry name" value="BIOTIN TRANSPORTER BIOY"/>
    <property type="match status" value="1"/>
</dbReference>
<dbReference type="Gene3D" id="1.10.1760.20">
    <property type="match status" value="1"/>
</dbReference>
<gene>
    <name evidence="2" type="ORF">NDI79_16805</name>
</gene>
<evidence type="ECO:0000256" key="1">
    <source>
        <dbReference type="SAM" id="Phobius"/>
    </source>
</evidence>
<keyword evidence="1" id="KW-0812">Transmembrane</keyword>
<keyword evidence="1" id="KW-0472">Membrane</keyword>
<organism evidence="2 3">
    <name type="scientific">Halogeometricum luteum</name>
    <dbReference type="NCBI Taxonomy" id="2950537"/>
    <lineage>
        <taxon>Archaea</taxon>
        <taxon>Methanobacteriati</taxon>
        <taxon>Methanobacteriota</taxon>
        <taxon>Stenosarchaea group</taxon>
        <taxon>Halobacteria</taxon>
        <taxon>Halobacteriales</taxon>
        <taxon>Haloferacaceae</taxon>
        <taxon>Halogeometricum</taxon>
    </lineage>
</organism>
<accession>A0ABU2G6A7</accession>
<keyword evidence="3" id="KW-1185">Reference proteome</keyword>
<feature type="transmembrane region" description="Helical" evidence="1">
    <location>
        <begin position="50"/>
        <end position="73"/>
    </location>
</feature>
<dbReference type="EMBL" id="JAMQOQ010000005">
    <property type="protein sequence ID" value="MDS0295834.1"/>
    <property type="molecule type" value="Genomic_DNA"/>
</dbReference>
<comment type="caution">
    <text evidence="2">The sequence shown here is derived from an EMBL/GenBank/DDBJ whole genome shotgun (WGS) entry which is preliminary data.</text>
</comment>
<name>A0ABU2G6A7_9EURY</name>
<feature type="transmembrane region" description="Helical" evidence="1">
    <location>
        <begin position="20"/>
        <end position="38"/>
    </location>
</feature>
<feature type="transmembrane region" description="Helical" evidence="1">
    <location>
        <begin position="129"/>
        <end position="154"/>
    </location>
</feature>
<feature type="transmembrane region" description="Helical" evidence="1">
    <location>
        <begin position="93"/>
        <end position="117"/>
    </location>
</feature>
<sequence length="201" mass="19739">MSTNAESVELVGDDVVGNVARAALFAALTGAFAYVSFPNPVSPVPVSLQVLGVFLAGIFLGPVWGGASMVLYLVAGAAGAPVFAGGSAGLGSFVSYTAGFLWSYPLAAALVGAVVHGTADLRDPSAVGVARLVGGMVAGTAVIYALGTVGYAIVENGLAGAFAPDALVRAFAVSALAFVPFEAVKMAAAVGVVRSDAATAE</sequence>
<protein>
    <submittedName>
        <fullName evidence="2">Biotin transporter BioY</fullName>
    </submittedName>
</protein>
<dbReference type="PANTHER" id="PTHR34295:SF1">
    <property type="entry name" value="BIOTIN TRANSPORTER BIOY"/>
    <property type="match status" value="1"/>
</dbReference>
<keyword evidence="1" id="KW-1133">Transmembrane helix</keyword>